<gene>
    <name evidence="10" type="primary">valS</name>
    <name evidence="14" type="ORF">EV680_10949</name>
    <name evidence="15" type="ORF">LVJ78_01260</name>
</gene>
<reference evidence="15" key="2">
    <citation type="submission" date="2021-12" db="EMBL/GenBank/DDBJ databases">
        <authorList>
            <person name="Veyrier F.J."/>
        </authorList>
    </citation>
    <scope>NUCLEOTIDE SEQUENCE</scope>
    <source>
        <strain evidence="15">1258/02</strain>
    </source>
</reference>
<evidence type="ECO:0000259" key="12">
    <source>
        <dbReference type="Pfam" id="PF08264"/>
    </source>
</evidence>
<evidence type="ECO:0000256" key="7">
    <source>
        <dbReference type="ARBA" id="ARBA00023146"/>
    </source>
</evidence>
<keyword evidence="7 10" id="KW-0030">Aminoacyl-tRNA synthetase</keyword>
<dbReference type="CDD" id="cd00817">
    <property type="entry name" value="ValRS_core"/>
    <property type="match status" value="1"/>
</dbReference>
<sequence>MLNKYNPAEIETKHYRAWEAAGHFQPHMDLGKPSFSIQLPPPNVTGTLHMGHAFNQTIMDGLTRYYRMKGCNTAWIPGTDHAGIATQIVVERQLAEEGVSRHDLGRAGFLEKVWAWKNVSGGTITEQMRRMGCSADWTREYFTMDDTRAEVVTEVFVRLFEQGLIYRGKRLVNWDPVLGTAVSDLEVESVEEQGHMWHIRYPLAGNPAEAVIVATTRPETLLGDVAVAVNPEDERYAGLIGQELLLPLTGRRIPVIADEYVEKDFGTGCVKITPAHDFNDYEVGKRHDTRLINVFDLEAKVLAEAEVFNFKGEAQAGFALPAAYAGLDRFAARKQMLADLEAQGLLADTKPHTLMTPKGDRTGSVIEPMLTSQWFVAMSATPNGGEPDSEFKGMSLAQKAKHAVDSGAVKFIPENWVNTYNQWMNNIQDWCISRQLWWGHQIPAWYDENGNCYVAKTAFHAYYQAFSELYIAQQNQGKIDDQVFALMSDFWRMAEKAGRTQMPAEPLAGETHYSNAEGYLKAHEAEVQALIQRAQSQGIKLTRDEDVLDTWFSSALVPFSTLGWPSETDDLKAFLPSNVLVTGYEIIFFWVARMIMMTTHFTGKVPFKDVYIHGMVRDHEGKKMSKSEGNVIDPVDLIDGIDLEALLVKRTTGLRRPERAPQVKKATEKLFPEGIPVFGTDALRFTMASYASLGRSINFDFKRAEGYRNFCNKLWNATNFVLMNVEDKDCGQDETQPLAYTFVDQWIIGRLQQTEAATAEAFDTYRFDLAAQTLYEFVWNDFCDWYIELAKVQLQTGCPTTQRTTRRTLVRVLEVILRLLHPIMPFITEELWQTVAPLANAKHTDSLMLAAWPLADEEKIVPVAFDKMAALQDLIGAVRNLRGEMGLAPSVKAPLFVEGGSELEALLKYVPMMARLTEAKLVEKLPEADDAPVAVCQNARLMLKVEINKAAESARLSKEAEKLQKALDKLEAKLGKPGYTDKAPAHLVEKDRAELADLENKMAKVQSQLLKLKD</sequence>
<keyword evidence="5 10" id="KW-0648">Protein biosynthesis</keyword>
<dbReference type="KEGG" id="usu:LVJ78_01260"/>
<dbReference type="NCBIfam" id="NF004349">
    <property type="entry name" value="PRK05729.1"/>
    <property type="match status" value="1"/>
</dbReference>
<proteinExistence type="inferred from homology"/>
<dbReference type="SUPFAM" id="SSF46589">
    <property type="entry name" value="tRNA-binding arm"/>
    <property type="match status" value="1"/>
</dbReference>
<dbReference type="Pfam" id="PF00133">
    <property type="entry name" value="tRNA-synt_1"/>
    <property type="match status" value="1"/>
</dbReference>
<dbReference type="PROSITE" id="PS00178">
    <property type="entry name" value="AA_TRNA_LIGASE_I"/>
    <property type="match status" value="1"/>
</dbReference>
<organism evidence="15 17">
    <name type="scientific">Uruburuella suis</name>
    <dbReference type="NCBI Taxonomy" id="252130"/>
    <lineage>
        <taxon>Bacteria</taxon>
        <taxon>Pseudomonadati</taxon>
        <taxon>Pseudomonadota</taxon>
        <taxon>Betaproteobacteria</taxon>
        <taxon>Neisseriales</taxon>
        <taxon>Neisseriaceae</taxon>
        <taxon>Uruburuella</taxon>
    </lineage>
</organism>
<dbReference type="PANTHER" id="PTHR11946:SF93">
    <property type="entry name" value="VALINE--TRNA LIGASE, CHLOROPLASTIC_MITOCHONDRIAL 2"/>
    <property type="match status" value="1"/>
</dbReference>
<comment type="subunit">
    <text evidence="10">Monomer.</text>
</comment>
<keyword evidence="16" id="KW-1185">Reference proteome</keyword>
<dbReference type="GO" id="GO:0004832">
    <property type="term" value="F:valine-tRNA ligase activity"/>
    <property type="evidence" value="ECO:0007669"/>
    <property type="project" value="UniProtKB-UniRule"/>
</dbReference>
<dbReference type="InterPro" id="IPR033705">
    <property type="entry name" value="Anticodon_Ia_Val"/>
</dbReference>
<keyword evidence="1 10" id="KW-0963">Cytoplasm</keyword>
<dbReference type="AlphaFoldDB" id="A0AAE9GZA7"/>
<dbReference type="SUPFAM" id="SSF47323">
    <property type="entry name" value="Anticodon-binding domain of a subclass of class I aminoacyl-tRNA synthetases"/>
    <property type="match status" value="1"/>
</dbReference>
<dbReference type="RefSeq" id="WP_132953621.1">
    <property type="nucleotide sequence ID" value="NZ_CP091507.1"/>
</dbReference>
<dbReference type="SUPFAM" id="SSF52374">
    <property type="entry name" value="Nucleotidylyl transferase"/>
    <property type="match status" value="1"/>
</dbReference>
<dbReference type="FunFam" id="1.10.730.10:FF:000009">
    <property type="entry name" value="Valine--tRNA ligase, mitochondrial"/>
    <property type="match status" value="1"/>
</dbReference>
<feature type="domain" description="Aminoacyl-tRNA synthetase class Ia" evidence="11">
    <location>
        <begin position="14"/>
        <end position="700"/>
    </location>
</feature>
<feature type="short sequence motif" description="'KMSKS' region" evidence="10">
    <location>
        <begin position="623"/>
        <end position="627"/>
    </location>
</feature>
<dbReference type="Gene3D" id="1.10.287.380">
    <property type="entry name" value="Valyl-tRNA synthetase, C-terminal domain"/>
    <property type="match status" value="1"/>
</dbReference>
<dbReference type="EMBL" id="CP091507">
    <property type="protein sequence ID" value="UOO80573.1"/>
    <property type="molecule type" value="Genomic_DNA"/>
</dbReference>
<evidence type="ECO:0000256" key="5">
    <source>
        <dbReference type="ARBA" id="ARBA00022917"/>
    </source>
</evidence>
<dbReference type="InterPro" id="IPR014729">
    <property type="entry name" value="Rossmann-like_a/b/a_fold"/>
</dbReference>
<dbReference type="GO" id="GO:0005524">
    <property type="term" value="F:ATP binding"/>
    <property type="evidence" value="ECO:0007669"/>
    <property type="project" value="UniProtKB-UniRule"/>
</dbReference>
<dbReference type="GO" id="GO:0005829">
    <property type="term" value="C:cytosol"/>
    <property type="evidence" value="ECO:0007669"/>
    <property type="project" value="TreeGrafter"/>
</dbReference>
<dbReference type="FunFam" id="3.40.50.620:FF:000457">
    <property type="entry name" value="Predicted protein"/>
    <property type="match status" value="1"/>
</dbReference>
<dbReference type="SUPFAM" id="SSF50677">
    <property type="entry name" value="ValRS/IleRS/LeuRS editing domain"/>
    <property type="match status" value="1"/>
</dbReference>
<comment type="domain">
    <text evidence="10">The C-terminal coiled-coil domain is crucial for aminoacylation activity.</text>
</comment>
<feature type="domain" description="Methionyl/Valyl/Leucyl/Isoleucyl-tRNA synthetase anticodon-binding" evidence="12">
    <location>
        <begin position="744"/>
        <end position="893"/>
    </location>
</feature>
<dbReference type="EMBL" id="SLXE01000009">
    <property type="protein sequence ID" value="TCP06956.1"/>
    <property type="molecule type" value="Genomic_DNA"/>
</dbReference>
<dbReference type="EC" id="6.1.1.9" evidence="10"/>
<comment type="function">
    <text evidence="10">Catalyzes the attachment of valine to tRNA(Val). As ValRS can inadvertently accommodate and process structurally similar amino acids such as threonine, to avoid such errors, it has a 'posttransfer' editing activity that hydrolyzes mischarged Thr-tRNA(Val) in a tRNA-dependent manner.</text>
</comment>
<feature type="binding site" evidence="10">
    <location>
        <position position="626"/>
    </location>
    <ligand>
        <name>ATP</name>
        <dbReference type="ChEBI" id="CHEBI:30616"/>
    </ligand>
</feature>
<dbReference type="Pfam" id="PF08264">
    <property type="entry name" value="Anticodon_1"/>
    <property type="match status" value="1"/>
</dbReference>
<dbReference type="InterPro" id="IPR002300">
    <property type="entry name" value="aa-tRNA-synth_Ia"/>
</dbReference>
<dbReference type="PANTHER" id="PTHR11946">
    <property type="entry name" value="VALYL-TRNA SYNTHETASES"/>
    <property type="match status" value="1"/>
</dbReference>
<feature type="domain" description="Valyl-tRNA synthetase tRNA-binding arm" evidence="13">
    <location>
        <begin position="950"/>
        <end position="1013"/>
    </location>
</feature>
<accession>A0AAE9GZA7</accession>
<keyword evidence="3 10" id="KW-0547">Nucleotide-binding</keyword>
<dbReference type="FunFam" id="1.10.287.380:FF:000001">
    <property type="entry name" value="Valine--tRNA ligase"/>
    <property type="match status" value="1"/>
</dbReference>
<feature type="coiled-coil region" evidence="10">
    <location>
        <begin position="953"/>
        <end position="1008"/>
    </location>
</feature>
<dbReference type="CDD" id="cd07962">
    <property type="entry name" value="Anticodon_Ia_Val"/>
    <property type="match status" value="1"/>
</dbReference>
<reference evidence="14 16" key="1">
    <citation type="submission" date="2019-03" db="EMBL/GenBank/DDBJ databases">
        <title>Genomic Encyclopedia of Type Strains, Phase IV (KMG-IV): sequencing the most valuable type-strain genomes for metagenomic binning, comparative biology and taxonomic classification.</title>
        <authorList>
            <person name="Goeker M."/>
        </authorList>
    </citation>
    <scope>NUCLEOTIDE SEQUENCE [LARGE SCALE GENOMIC DNA]</scope>
    <source>
        <strain evidence="14 16">DSM 17474</strain>
    </source>
</reference>
<comment type="catalytic activity">
    <reaction evidence="8 10">
        <text>tRNA(Val) + L-valine + ATP = L-valyl-tRNA(Val) + AMP + diphosphate</text>
        <dbReference type="Rhea" id="RHEA:10704"/>
        <dbReference type="Rhea" id="RHEA-COMP:9672"/>
        <dbReference type="Rhea" id="RHEA-COMP:9708"/>
        <dbReference type="ChEBI" id="CHEBI:30616"/>
        <dbReference type="ChEBI" id="CHEBI:33019"/>
        <dbReference type="ChEBI" id="CHEBI:57762"/>
        <dbReference type="ChEBI" id="CHEBI:78442"/>
        <dbReference type="ChEBI" id="CHEBI:78537"/>
        <dbReference type="ChEBI" id="CHEBI:456215"/>
        <dbReference type="EC" id="6.1.1.9"/>
    </reaction>
</comment>
<dbReference type="GO" id="GO:0006438">
    <property type="term" value="P:valyl-tRNA aminoacylation"/>
    <property type="evidence" value="ECO:0007669"/>
    <property type="project" value="UniProtKB-UniRule"/>
</dbReference>
<evidence type="ECO:0000259" key="11">
    <source>
        <dbReference type="Pfam" id="PF00133"/>
    </source>
</evidence>
<evidence type="ECO:0000256" key="6">
    <source>
        <dbReference type="ARBA" id="ARBA00023054"/>
    </source>
</evidence>
<dbReference type="Pfam" id="PF10458">
    <property type="entry name" value="Val_tRNA-synt_C"/>
    <property type="match status" value="1"/>
</dbReference>
<dbReference type="InterPro" id="IPR002303">
    <property type="entry name" value="Valyl-tRNA_ligase"/>
</dbReference>
<evidence type="ECO:0000256" key="3">
    <source>
        <dbReference type="ARBA" id="ARBA00022741"/>
    </source>
</evidence>
<evidence type="ECO:0000313" key="17">
    <source>
        <dbReference type="Proteomes" id="UP000829756"/>
    </source>
</evidence>
<dbReference type="InterPro" id="IPR019499">
    <property type="entry name" value="Val-tRNA_synth_tRNA-bd"/>
</dbReference>
<comment type="subcellular location">
    <subcellularLocation>
        <location evidence="10">Cytoplasm</location>
    </subcellularLocation>
</comment>
<dbReference type="Gene3D" id="3.40.50.620">
    <property type="entry name" value="HUPs"/>
    <property type="match status" value="2"/>
</dbReference>
<comment type="similarity">
    <text evidence="9 10">Belongs to the class-I aminoacyl-tRNA synthetase family. ValS type 1 subfamily.</text>
</comment>
<evidence type="ECO:0000313" key="16">
    <source>
        <dbReference type="Proteomes" id="UP000294721"/>
    </source>
</evidence>
<dbReference type="InterPro" id="IPR001412">
    <property type="entry name" value="aa-tRNA-synth_I_CS"/>
</dbReference>
<dbReference type="HAMAP" id="MF_02004">
    <property type="entry name" value="Val_tRNA_synth_type1"/>
    <property type="match status" value="1"/>
</dbReference>
<dbReference type="InterPro" id="IPR009008">
    <property type="entry name" value="Val/Leu/Ile-tRNA-synth_edit"/>
</dbReference>
<keyword evidence="4 10" id="KW-0067">ATP-binding</keyword>
<dbReference type="Gene3D" id="1.10.730.10">
    <property type="entry name" value="Isoleucyl-tRNA Synthetase, Domain 1"/>
    <property type="match status" value="1"/>
</dbReference>
<evidence type="ECO:0000256" key="8">
    <source>
        <dbReference type="ARBA" id="ARBA00047552"/>
    </source>
</evidence>
<evidence type="ECO:0000256" key="10">
    <source>
        <dbReference type="HAMAP-Rule" id="MF_02004"/>
    </source>
</evidence>
<dbReference type="Proteomes" id="UP000829756">
    <property type="component" value="Chromosome"/>
</dbReference>
<evidence type="ECO:0000256" key="2">
    <source>
        <dbReference type="ARBA" id="ARBA00022598"/>
    </source>
</evidence>
<evidence type="ECO:0000259" key="13">
    <source>
        <dbReference type="Pfam" id="PF10458"/>
    </source>
</evidence>
<feature type="short sequence motif" description="'HIGH' region" evidence="10">
    <location>
        <begin position="42"/>
        <end position="52"/>
    </location>
</feature>
<name>A0AAE9GZA7_9NEIS</name>
<evidence type="ECO:0000256" key="1">
    <source>
        <dbReference type="ARBA" id="ARBA00022490"/>
    </source>
</evidence>
<dbReference type="FunFam" id="3.40.50.620:FF:000020">
    <property type="entry name" value="Valine--tRNA ligase, mitochondrial"/>
    <property type="match status" value="1"/>
</dbReference>
<reference evidence="15" key="3">
    <citation type="journal article" date="2022" name="Res Sq">
        <title>Evolution of multicellular longitudinally dividing oral cavity symbionts (Neisseriaceae).</title>
        <authorList>
            <person name="Nyongesa S."/>
            <person name="Weber P."/>
            <person name="Bernet E."/>
            <person name="Pullido F."/>
            <person name="Nieckarz M."/>
            <person name="Delaby M."/>
            <person name="Nieves C."/>
            <person name="Viehboeck T."/>
            <person name="Krause N."/>
            <person name="Rivera-Millot A."/>
            <person name="Nakamura A."/>
            <person name="Vischer N."/>
            <person name="VanNieuwenhze M."/>
            <person name="Brun Y."/>
            <person name="Cava F."/>
            <person name="Bulgheresi S."/>
            <person name="Veyrier F."/>
        </authorList>
    </citation>
    <scope>NUCLEOTIDE SEQUENCE</scope>
    <source>
        <strain evidence="15">1258/02</strain>
    </source>
</reference>
<protein>
    <recommendedName>
        <fullName evidence="10">Valine--tRNA ligase</fullName>
        <ecNumber evidence="10">6.1.1.9</ecNumber>
    </recommendedName>
    <alternativeName>
        <fullName evidence="10">Valyl-tRNA synthetase</fullName>
        <shortName evidence="10">ValRS</shortName>
    </alternativeName>
</protein>
<dbReference type="InterPro" id="IPR009080">
    <property type="entry name" value="tRNAsynth_Ia_anticodon-bd"/>
</dbReference>
<evidence type="ECO:0000313" key="14">
    <source>
        <dbReference type="EMBL" id="TCP06956.1"/>
    </source>
</evidence>
<dbReference type="InterPro" id="IPR037118">
    <property type="entry name" value="Val-tRNA_synth_C_sf"/>
</dbReference>
<evidence type="ECO:0000256" key="9">
    <source>
        <dbReference type="ARBA" id="ARBA00060830"/>
    </source>
</evidence>
<dbReference type="Gene3D" id="3.90.740.10">
    <property type="entry name" value="Valyl/Leucyl/Isoleucyl-tRNA synthetase, editing domain"/>
    <property type="match status" value="1"/>
</dbReference>
<keyword evidence="2 10" id="KW-0436">Ligase</keyword>
<dbReference type="InterPro" id="IPR010978">
    <property type="entry name" value="tRNA-bd_arm"/>
</dbReference>
<evidence type="ECO:0000313" key="15">
    <source>
        <dbReference type="EMBL" id="UOO80573.1"/>
    </source>
</evidence>
<keyword evidence="6 10" id="KW-0175">Coiled coil</keyword>
<comment type="domain">
    <text evidence="10">ValRS has two distinct active sites: one for aminoacylation and one for editing. The misactivated threonine is translocated from the active site to the editing site.</text>
</comment>
<dbReference type="Proteomes" id="UP000294721">
    <property type="component" value="Unassembled WGS sequence"/>
</dbReference>
<evidence type="ECO:0000256" key="4">
    <source>
        <dbReference type="ARBA" id="ARBA00022840"/>
    </source>
</evidence>
<dbReference type="GO" id="GO:0002161">
    <property type="term" value="F:aminoacyl-tRNA deacylase activity"/>
    <property type="evidence" value="ECO:0007669"/>
    <property type="project" value="InterPro"/>
</dbReference>
<dbReference type="InterPro" id="IPR013155">
    <property type="entry name" value="M/V/L/I-tRNA-synth_anticd-bd"/>
</dbReference>
<dbReference type="PRINTS" id="PR00986">
    <property type="entry name" value="TRNASYNTHVAL"/>
</dbReference>